<dbReference type="Proteomes" id="UP000789739">
    <property type="component" value="Unassembled WGS sequence"/>
</dbReference>
<dbReference type="EMBL" id="CAJVPI010003396">
    <property type="protein sequence ID" value="CAG8657987.1"/>
    <property type="molecule type" value="Genomic_DNA"/>
</dbReference>
<organism evidence="1 2">
    <name type="scientific">Paraglomus brasilianum</name>
    <dbReference type="NCBI Taxonomy" id="144538"/>
    <lineage>
        <taxon>Eukaryota</taxon>
        <taxon>Fungi</taxon>
        <taxon>Fungi incertae sedis</taxon>
        <taxon>Mucoromycota</taxon>
        <taxon>Glomeromycotina</taxon>
        <taxon>Glomeromycetes</taxon>
        <taxon>Paraglomerales</taxon>
        <taxon>Paraglomeraceae</taxon>
        <taxon>Paraglomus</taxon>
    </lineage>
</organism>
<dbReference type="SUPFAM" id="SSF144206">
    <property type="entry name" value="NOB1 zinc finger-like"/>
    <property type="match status" value="1"/>
</dbReference>
<dbReference type="InterPro" id="IPR036283">
    <property type="entry name" value="NOB1_Zf-like_sf"/>
</dbReference>
<feature type="non-terminal residue" evidence="1">
    <location>
        <position position="193"/>
    </location>
</feature>
<accession>A0A9N9E2Y6</accession>
<proteinExistence type="predicted"/>
<reference evidence="1" key="1">
    <citation type="submission" date="2021-06" db="EMBL/GenBank/DDBJ databases">
        <authorList>
            <person name="Kallberg Y."/>
            <person name="Tangrot J."/>
            <person name="Rosling A."/>
        </authorList>
    </citation>
    <scope>NUCLEOTIDE SEQUENCE</scope>
    <source>
        <strain evidence="1">BR232B</strain>
    </source>
</reference>
<dbReference type="AlphaFoldDB" id="A0A9N9E2Y6"/>
<keyword evidence="2" id="KW-1185">Reference proteome</keyword>
<sequence>KTFTLNSTKPSLRQQRLHETASYKSKFLRCPACKVDIFQADASFCSECGSPIGTQTVSMRGRPSDDERVLFHELNTGWTFILFRKDVHAEGLHNNNTDFTTIDRFRKDNVVELEGSVIANTDNVLKVMIYTLSRPWNLQLRHSFICLRDTSGKWKRCWMRWGAAGRGLFGRGRPCIVLGNRDYRDDMEWSPGT</sequence>
<protein>
    <submittedName>
        <fullName evidence="1">5846_t:CDS:1</fullName>
    </submittedName>
</protein>
<evidence type="ECO:0000313" key="1">
    <source>
        <dbReference type="EMBL" id="CAG8657987.1"/>
    </source>
</evidence>
<gene>
    <name evidence="1" type="ORF">PBRASI_LOCUS10626</name>
</gene>
<evidence type="ECO:0000313" key="2">
    <source>
        <dbReference type="Proteomes" id="UP000789739"/>
    </source>
</evidence>
<comment type="caution">
    <text evidence="1">The sequence shown here is derived from an EMBL/GenBank/DDBJ whole genome shotgun (WGS) entry which is preliminary data.</text>
</comment>
<name>A0A9N9E2Y6_9GLOM</name>